<dbReference type="STRING" id="1798228.SAMN05216574_102188"/>
<dbReference type="Proteomes" id="UP000198589">
    <property type="component" value="Unassembled WGS sequence"/>
</dbReference>
<proteinExistence type="predicted"/>
<dbReference type="SUPFAM" id="SSF53850">
    <property type="entry name" value="Periplasmic binding protein-like II"/>
    <property type="match status" value="2"/>
</dbReference>
<evidence type="ECO:0000259" key="2">
    <source>
        <dbReference type="Pfam" id="PF04069"/>
    </source>
</evidence>
<evidence type="ECO:0000313" key="3">
    <source>
        <dbReference type="EMBL" id="SFE11407.1"/>
    </source>
</evidence>
<reference evidence="4" key="1">
    <citation type="submission" date="2016-10" db="EMBL/GenBank/DDBJ databases">
        <authorList>
            <person name="Varghese N."/>
            <person name="Submissions S."/>
        </authorList>
    </citation>
    <scope>NUCLEOTIDE SEQUENCE [LARGE SCALE GENOMIC DNA]</scope>
    <source>
        <strain evidence="4">DSM 46838</strain>
    </source>
</reference>
<protein>
    <submittedName>
        <fullName evidence="3">Osmoprotectant transport system substrate-binding protein</fullName>
    </submittedName>
</protein>
<dbReference type="GO" id="GO:0043190">
    <property type="term" value="C:ATP-binding cassette (ABC) transporter complex"/>
    <property type="evidence" value="ECO:0007669"/>
    <property type="project" value="InterPro"/>
</dbReference>
<organism evidence="3 4">
    <name type="scientific">Blastococcus tunisiensis</name>
    <dbReference type="NCBI Taxonomy" id="1798228"/>
    <lineage>
        <taxon>Bacteria</taxon>
        <taxon>Bacillati</taxon>
        <taxon>Actinomycetota</taxon>
        <taxon>Actinomycetes</taxon>
        <taxon>Geodermatophilales</taxon>
        <taxon>Geodermatophilaceae</taxon>
        <taxon>Blastococcus</taxon>
    </lineage>
</organism>
<feature type="compositionally biased region" description="Gly residues" evidence="1">
    <location>
        <begin position="50"/>
        <end position="64"/>
    </location>
</feature>
<dbReference type="InterPro" id="IPR007210">
    <property type="entry name" value="ABC_Gly_betaine_transp_sub-bd"/>
</dbReference>
<dbReference type="Gene3D" id="3.40.190.10">
    <property type="entry name" value="Periplasmic binding protein-like II"/>
    <property type="match status" value="2"/>
</dbReference>
<evidence type="ECO:0000313" key="4">
    <source>
        <dbReference type="Proteomes" id="UP000198589"/>
    </source>
</evidence>
<feature type="domain" description="ABC-type glycine betaine transport system substrate-binding" evidence="2">
    <location>
        <begin position="77"/>
        <end position="148"/>
    </location>
</feature>
<dbReference type="GO" id="GO:0022857">
    <property type="term" value="F:transmembrane transporter activity"/>
    <property type="evidence" value="ECO:0007669"/>
    <property type="project" value="InterPro"/>
</dbReference>
<feature type="region of interest" description="Disordered" evidence="1">
    <location>
        <begin position="1"/>
        <end position="23"/>
    </location>
</feature>
<dbReference type="Pfam" id="PF04069">
    <property type="entry name" value="OpuAC"/>
    <property type="match status" value="2"/>
</dbReference>
<sequence>MRTRESSRQTRVAATEWPRDTEGGAMRARTRYIVPLTMAAALTAACGESGSSGTGGGGDGGGTEAAGEACAPVPGDQLVVLEDDQQLQNADNIIPAVNAAAAQANPALLESLNAVSEVLTTEDLIEMNAAVDVERQAVDEVAAGYVEEQGLAAEVSGGSGPVVVGAADFTESQVLATIYADVLTAAGFDASVQTAGNRELYLPALQRGEIQAFPEYLATVTEFIEGDDATEVASGDVDATVEALQPLAEGYGLVFGEPAEAADQNAFAVTQEFADELGVSTLSELADACGDGSLILGGPGECPTRPACQPGLEETYGLDFASFQEYDAGGPLTKAAIQQGEVSIGLVFSSDGALAQG</sequence>
<dbReference type="AlphaFoldDB" id="A0A1I1XVP0"/>
<feature type="region of interest" description="Disordered" evidence="1">
    <location>
        <begin position="47"/>
        <end position="69"/>
    </location>
</feature>
<dbReference type="Gene3D" id="3.40.190.120">
    <property type="entry name" value="Osmoprotection protein (prox), domain 2"/>
    <property type="match status" value="2"/>
</dbReference>
<accession>A0A1I1XVP0</accession>
<evidence type="ECO:0000256" key="1">
    <source>
        <dbReference type="SAM" id="MobiDB-lite"/>
    </source>
</evidence>
<feature type="domain" description="ABC-type glycine betaine transport system substrate-binding" evidence="2">
    <location>
        <begin position="161"/>
        <end position="355"/>
    </location>
</feature>
<dbReference type="EMBL" id="FOND01000002">
    <property type="protein sequence ID" value="SFE11407.1"/>
    <property type="molecule type" value="Genomic_DNA"/>
</dbReference>
<name>A0A1I1XVP0_9ACTN</name>
<keyword evidence="4" id="KW-1185">Reference proteome</keyword>
<gene>
    <name evidence="3" type="ORF">SAMN05216574_102188</name>
</gene>